<feature type="signal peptide" evidence="8">
    <location>
        <begin position="1"/>
        <end position="24"/>
    </location>
</feature>
<dbReference type="PROSITE" id="PS51257">
    <property type="entry name" value="PROKAR_LIPOPROTEIN"/>
    <property type="match status" value="1"/>
</dbReference>
<dbReference type="GO" id="GO:0009847">
    <property type="term" value="P:spore germination"/>
    <property type="evidence" value="ECO:0007669"/>
    <property type="project" value="InterPro"/>
</dbReference>
<comment type="subcellular location">
    <subcellularLocation>
        <location evidence="1">Membrane</location>
        <topology evidence="1">Lipid-anchor</topology>
    </subcellularLocation>
</comment>
<dbReference type="AlphaFoldDB" id="A0A4R1Q2J9"/>
<dbReference type="NCBIfam" id="TIGR02887">
    <property type="entry name" value="spore_ger_x_C"/>
    <property type="match status" value="1"/>
</dbReference>
<evidence type="ECO:0000313" key="11">
    <source>
        <dbReference type="EMBL" id="TCL39449.1"/>
    </source>
</evidence>
<protein>
    <submittedName>
        <fullName evidence="11">Ger(X)C family germination protein</fullName>
    </submittedName>
</protein>
<dbReference type="Gene3D" id="3.30.300.210">
    <property type="entry name" value="Nutrient germinant receptor protein C, domain 3"/>
    <property type="match status" value="1"/>
</dbReference>
<dbReference type="GO" id="GO:0016020">
    <property type="term" value="C:membrane"/>
    <property type="evidence" value="ECO:0007669"/>
    <property type="project" value="UniProtKB-SubCell"/>
</dbReference>
<evidence type="ECO:0000256" key="2">
    <source>
        <dbReference type="ARBA" id="ARBA00007886"/>
    </source>
</evidence>
<keyword evidence="6" id="KW-0564">Palmitate</keyword>
<dbReference type="PANTHER" id="PTHR35789">
    <property type="entry name" value="SPORE GERMINATION PROTEIN B3"/>
    <property type="match status" value="1"/>
</dbReference>
<evidence type="ECO:0000256" key="7">
    <source>
        <dbReference type="ARBA" id="ARBA00023288"/>
    </source>
</evidence>
<dbReference type="InterPro" id="IPR057336">
    <property type="entry name" value="GerAC_N"/>
</dbReference>
<dbReference type="Pfam" id="PF25198">
    <property type="entry name" value="Spore_GerAC_N"/>
    <property type="match status" value="1"/>
</dbReference>
<evidence type="ECO:0000259" key="10">
    <source>
        <dbReference type="Pfam" id="PF25198"/>
    </source>
</evidence>
<sequence>MGVRLMVVLLVSAALLFTAGCSGARETDEVGYVIAMGIDKAPEKDKINVTYQMAIPRALSGTSDSDSKEATEIITITANTAVEARNLLNTSVARVPNLSHIKVIIIGEDIARQGVGDFIAPLQRFREFRGSMYVVVAHESTAEDFIKKLTPRLEILPSKYVETMMLSSTENGYYGRSFLHDFYNRLKGGSAAPYATLVAVNPMDGKDLPTDKKRAGEKNDEYTAGNIPLMGEGPAANFAGLALFKADKMVGTLTNEECRMVSLLQGKNAPNCFFAVADPNIPDKAVNIIFRLGRKPNTKITLQDGQFIVDVDVLLEAEVTSIPSAINYEMAGYKEQLEEQISQVVHGEMMNMLDKTRSLGTDPVGFGYPARAMFRTFDEWREINWSEAYSNADFRLKVTTKIRRSALMWQSSPITK</sequence>
<feature type="domain" description="Spore germination protein N-terminal" evidence="10">
    <location>
        <begin position="24"/>
        <end position="198"/>
    </location>
</feature>
<dbReference type="EMBL" id="SLUI01000002">
    <property type="protein sequence ID" value="TCL39449.1"/>
    <property type="molecule type" value="Genomic_DNA"/>
</dbReference>
<dbReference type="PANTHER" id="PTHR35789:SF1">
    <property type="entry name" value="SPORE GERMINATION PROTEIN B3"/>
    <property type="match status" value="1"/>
</dbReference>
<comment type="caution">
    <text evidence="11">The sequence shown here is derived from an EMBL/GenBank/DDBJ whole genome shotgun (WGS) entry which is preliminary data.</text>
</comment>
<dbReference type="Proteomes" id="UP000295063">
    <property type="component" value="Unassembled WGS sequence"/>
</dbReference>
<dbReference type="InterPro" id="IPR046953">
    <property type="entry name" value="Spore_GerAC-like_C"/>
</dbReference>
<dbReference type="InterPro" id="IPR008844">
    <property type="entry name" value="Spore_GerAC-like"/>
</dbReference>
<keyword evidence="4 8" id="KW-0732">Signal</keyword>
<keyword evidence="12" id="KW-1185">Reference proteome</keyword>
<evidence type="ECO:0000256" key="3">
    <source>
        <dbReference type="ARBA" id="ARBA00022544"/>
    </source>
</evidence>
<keyword evidence="5" id="KW-0472">Membrane</keyword>
<comment type="similarity">
    <text evidence="2">Belongs to the GerABKC lipoprotein family.</text>
</comment>
<dbReference type="Pfam" id="PF05504">
    <property type="entry name" value="Spore_GerAC"/>
    <property type="match status" value="1"/>
</dbReference>
<accession>A0A4R1Q2J9</accession>
<evidence type="ECO:0000256" key="1">
    <source>
        <dbReference type="ARBA" id="ARBA00004635"/>
    </source>
</evidence>
<feature type="chain" id="PRO_5020809678" evidence="8">
    <location>
        <begin position="25"/>
        <end position="416"/>
    </location>
</feature>
<dbReference type="InterPro" id="IPR038501">
    <property type="entry name" value="Spore_GerAC_C_sf"/>
</dbReference>
<dbReference type="OrthoDB" id="9816067at2"/>
<evidence type="ECO:0000259" key="9">
    <source>
        <dbReference type="Pfam" id="PF05504"/>
    </source>
</evidence>
<proteinExistence type="inferred from homology"/>
<evidence type="ECO:0000256" key="6">
    <source>
        <dbReference type="ARBA" id="ARBA00023139"/>
    </source>
</evidence>
<evidence type="ECO:0000256" key="4">
    <source>
        <dbReference type="ARBA" id="ARBA00022729"/>
    </source>
</evidence>
<keyword evidence="7" id="KW-0449">Lipoprotein</keyword>
<evidence type="ECO:0000313" key="12">
    <source>
        <dbReference type="Proteomes" id="UP000295063"/>
    </source>
</evidence>
<evidence type="ECO:0000256" key="5">
    <source>
        <dbReference type="ARBA" id="ARBA00023136"/>
    </source>
</evidence>
<evidence type="ECO:0000256" key="8">
    <source>
        <dbReference type="SAM" id="SignalP"/>
    </source>
</evidence>
<dbReference type="RefSeq" id="WP_132075992.1">
    <property type="nucleotide sequence ID" value="NZ_SLUI01000002.1"/>
</dbReference>
<organism evidence="11 12">
    <name type="scientific">Anaerospora hongkongensis</name>
    <dbReference type="NCBI Taxonomy" id="244830"/>
    <lineage>
        <taxon>Bacteria</taxon>
        <taxon>Bacillati</taxon>
        <taxon>Bacillota</taxon>
        <taxon>Negativicutes</taxon>
        <taxon>Selenomonadales</taxon>
        <taxon>Sporomusaceae</taxon>
        <taxon>Anaerospora</taxon>
    </lineage>
</organism>
<name>A0A4R1Q2J9_9FIRM</name>
<feature type="domain" description="Spore germination GerAC-like C-terminal" evidence="9">
    <location>
        <begin position="240"/>
        <end position="405"/>
    </location>
</feature>
<keyword evidence="3" id="KW-0309">Germination</keyword>
<reference evidence="11 12" key="1">
    <citation type="submission" date="2019-03" db="EMBL/GenBank/DDBJ databases">
        <title>Genomic Encyclopedia of Type Strains, Phase IV (KMG-IV): sequencing the most valuable type-strain genomes for metagenomic binning, comparative biology and taxonomic classification.</title>
        <authorList>
            <person name="Goeker M."/>
        </authorList>
    </citation>
    <scope>NUCLEOTIDE SEQUENCE [LARGE SCALE GENOMIC DNA]</scope>
    <source>
        <strain evidence="11 12">DSM 15969</strain>
    </source>
</reference>
<gene>
    <name evidence="11" type="ORF">EV210_102365</name>
</gene>